<evidence type="ECO:0000256" key="2">
    <source>
        <dbReference type="ARBA" id="ARBA00022490"/>
    </source>
</evidence>
<evidence type="ECO:0000256" key="6">
    <source>
        <dbReference type="SAM" id="SignalP"/>
    </source>
</evidence>
<keyword evidence="6" id="KW-0732">Signal</keyword>
<dbReference type="EMBL" id="LN890573">
    <property type="protein sequence ID" value="CUS22904.1"/>
    <property type="molecule type" value="Genomic_DNA"/>
</dbReference>
<organism evidence="7 8">
    <name type="scientific">Lachancea quebecensis</name>
    <dbReference type="NCBI Taxonomy" id="1654605"/>
    <lineage>
        <taxon>Eukaryota</taxon>
        <taxon>Fungi</taxon>
        <taxon>Dikarya</taxon>
        <taxon>Ascomycota</taxon>
        <taxon>Saccharomycotina</taxon>
        <taxon>Saccharomycetes</taxon>
        <taxon>Saccharomycetales</taxon>
        <taxon>Saccharomycetaceae</taxon>
        <taxon>Lachancea</taxon>
    </lineage>
</organism>
<dbReference type="GO" id="GO:0016279">
    <property type="term" value="F:protein-lysine N-methyltransferase activity"/>
    <property type="evidence" value="ECO:0007669"/>
    <property type="project" value="InterPro"/>
</dbReference>
<reference evidence="8" key="1">
    <citation type="submission" date="2015-10" db="EMBL/GenBank/DDBJ databases">
        <authorList>
            <person name="Devillers H."/>
        </authorList>
    </citation>
    <scope>NUCLEOTIDE SEQUENCE [LARGE SCALE GENOMIC DNA]</scope>
</reference>
<dbReference type="PANTHER" id="PTHR13200:SF0">
    <property type="entry name" value="EEF1A LYSINE METHYLTRANSFERASE 1"/>
    <property type="match status" value="1"/>
</dbReference>
<keyword evidence="5" id="KW-0175">Coiled coil</keyword>
<dbReference type="OrthoDB" id="206354at2759"/>
<dbReference type="AlphaFoldDB" id="A0A0P1KSV7"/>
<evidence type="ECO:0000256" key="4">
    <source>
        <dbReference type="ARBA" id="ARBA00022679"/>
    </source>
</evidence>
<proteinExistence type="predicted"/>
<accession>A0A0P1KSV7</accession>
<evidence type="ECO:0000256" key="5">
    <source>
        <dbReference type="SAM" id="Coils"/>
    </source>
</evidence>
<gene>
    <name evidence="7" type="ORF">LAQU0_S07e02784g</name>
</gene>
<dbReference type="GO" id="GO:0032259">
    <property type="term" value="P:methylation"/>
    <property type="evidence" value="ECO:0007669"/>
    <property type="project" value="UniProtKB-KW"/>
</dbReference>
<dbReference type="InterPro" id="IPR019369">
    <property type="entry name" value="Efm5/EEF1AKMT1"/>
</dbReference>
<comment type="subcellular location">
    <subcellularLocation>
        <location evidence="1">Cytoplasm</location>
    </subcellularLocation>
</comment>
<keyword evidence="8" id="KW-1185">Reference proteome</keyword>
<dbReference type="GO" id="GO:0005737">
    <property type="term" value="C:cytoplasm"/>
    <property type="evidence" value="ECO:0007669"/>
    <property type="project" value="UniProtKB-SubCell"/>
</dbReference>
<sequence length="248" mass="28401">MFFVIHALLFFFANLTPVVAIGFLNSVIFESIHSTNMEDAELSLSSEALKALLEFQQEEEEREKKLKILYADAEKKFEDVKAQEGMGVFKEDWQLSQFWYDEATANLLAQALLEGATEDTVIAILSVPSVFAAITKMPPSCVPTKHIYLFEYDKRFEALAGSEHFCFYDYAHPLEFPDSLKGSVHRILIDPPYLNKSCQTKCERMAEIVLDTYKGTRKTTFIPSHANGLSNEFECYANFEWNGWKFKP</sequence>
<dbReference type="Pfam" id="PF10237">
    <property type="entry name" value="N6-adenineMlase"/>
    <property type="match status" value="1"/>
</dbReference>
<keyword evidence="2" id="KW-0963">Cytoplasm</keyword>
<protein>
    <submittedName>
        <fullName evidence="7">LAQU0S07e02784g1_1</fullName>
    </submittedName>
</protein>
<dbReference type="Proteomes" id="UP000236544">
    <property type="component" value="Unassembled WGS sequence"/>
</dbReference>
<keyword evidence="4" id="KW-0808">Transferase</keyword>
<feature type="signal peptide" evidence="6">
    <location>
        <begin position="1"/>
        <end position="20"/>
    </location>
</feature>
<feature type="chain" id="PRO_5006066490" evidence="6">
    <location>
        <begin position="21"/>
        <end position="248"/>
    </location>
</feature>
<dbReference type="InterPro" id="IPR041370">
    <property type="entry name" value="Mlase_EEF1AKMT1/ZCCHC4"/>
</dbReference>
<evidence type="ECO:0000313" key="7">
    <source>
        <dbReference type="EMBL" id="CUS22904.1"/>
    </source>
</evidence>
<feature type="coiled-coil region" evidence="5">
    <location>
        <begin position="56"/>
        <end position="83"/>
    </location>
</feature>
<dbReference type="PANTHER" id="PTHR13200">
    <property type="entry name" value="EEF1A LYSINE METHYLTRANSFERASE 1"/>
    <property type="match status" value="1"/>
</dbReference>
<name>A0A0P1KSV7_9SACH</name>
<keyword evidence="3" id="KW-0489">Methyltransferase</keyword>
<evidence type="ECO:0000313" key="8">
    <source>
        <dbReference type="Proteomes" id="UP000236544"/>
    </source>
</evidence>
<evidence type="ECO:0000256" key="3">
    <source>
        <dbReference type="ARBA" id="ARBA00022603"/>
    </source>
</evidence>
<evidence type="ECO:0000256" key="1">
    <source>
        <dbReference type="ARBA" id="ARBA00004496"/>
    </source>
</evidence>